<sequence>MSCPEQDNPLDVDISTDTTGNSTVDKFCRLCLEVQPDLLPLKARLGALPVPKMFALLTGLEIDFDDDYPKVACSQCFFRLEQAYQTRKDFLDNYRTLMSIVIAEGPETCPAENVVREEIVGDEDSDGISTIKEENLSDLKDVEIQEDCSEKLESPEDDDLDDDECVPYESIKDELYEQKITTRKKPKISILKLSSPISIYEKKKHLRKVWRMDPKKCYICGQLFTSPRELNIHLPQHVDMLPYTCQLCVNGNGPQKELITGLKPLLTHFRQHSGCTPCPKCPFRLFGKEALYNHIQIHHAHEGQKFVCETCGFVMPNKRAHYGHMLRHRYIEEGRFRCEQCDMKFGTNGRLQRHLLLHKEKEFRCQFCPKTFVSNTLLLTHERTHSGGQPSICGTCGEKFTNPTKRWQHAMEAHPEVVQANREAGHYPKHQPKSLICEHAGCGYEAPHYQAFWYHVQCHELRYACEQCPKRFPTSQGLKSHRTVHTGERAFPCEQCGKRYSQMVALTKHQQTAHSTATPHTCAECGESFSHRSRLNNHMLKHSEPQHHCEYCNRMFRYKGDWTRHMKQHEEEKRNVG</sequence>
<evidence type="ECO:0000256" key="5">
    <source>
        <dbReference type="ARBA" id="ARBA00022833"/>
    </source>
</evidence>
<keyword evidence="14" id="KW-1185">Reference proteome</keyword>
<dbReference type="eggNOG" id="KOG1721">
    <property type="taxonomic scope" value="Eukaryota"/>
</dbReference>
<dbReference type="FunFam" id="3.30.160.60:FF:001049">
    <property type="entry name" value="zinc finger protein 319"/>
    <property type="match status" value="1"/>
</dbReference>
<proteinExistence type="predicted"/>
<reference evidence="12" key="1">
    <citation type="submission" date="2007-03" db="EMBL/GenBank/DDBJ databases">
        <title>Annotation of Culex pipiens quinquefasciatus.</title>
        <authorList>
            <consortium name="The Broad Institute Genome Sequencing Platform"/>
            <person name="Atkinson P.W."/>
            <person name="Hemingway J."/>
            <person name="Christensen B.M."/>
            <person name="Higgs S."/>
            <person name="Kodira C."/>
            <person name="Hannick L."/>
            <person name="Megy K."/>
            <person name="O'Leary S."/>
            <person name="Pearson M."/>
            <person name="Haas B.J."/>
            <person name="Mauceli E."/>
            <person name="Wortman J.R."/>
            <person name="Lee N.H."/>
            <person name="Guigo R."/>
            <person name="Stanke M."/>
            <person name="Alvarado L."/>
            <person name="Amedeo P."/>
            <person name="Antoine C.H."/>
            <person name="Arensburger P."/>
            <person name="Bidwell S.L."/>
            <person name="Crawford M."/>
            <person name="Camaro F."/>
            <person name="Devon K."/>
            <person name="Engels R."/>
            <person name="Hammond M."/>
            <person name="Howarth C."/>
            <person name="Koehrsen M."/>
            <person name="Lawson D."/>
            <person name="Montgomery P."/>
            <person name="Nene V."/>
            <person name="Nusbaum C."/>
            <person name="Puiu D."/>
            <person name="Romero-Severson J."/>
            <person name="Severson D.W."/>
            <person name="Shumway M."/>
            <person name="Sisk P."/>
            <person name="Stolte C."/>
            <person name="Zeng Q."/>
            <person name="Eisenstadt E."/>
            <person name="Fraser-Liggett C."/>
            <person name="Strausberg R."/>
            <person name="Galagan J."/>
            <person name="Birren B."/>
            <person name="Collins F.H."/>
        </authorList>
    </citation>
    <scope>NUCLEOTIDE SEQUENCE [LARGE SCALE GENOMIC DNA]</scope>
    <source>
        <strain evidence="12">JHB</strain>
    </source>
</reference>
<evidence type="ECO:0000259" key="11">
    <source>
        <dbReference type="PROSITE" id="PS51915"/>
    </source>
</evidence>
<dbReference type="FunFam" id="3.30.160.60:FF:000710">
    <property type="entry name" value="Zinc finger protein 768"/>
    <property type="match status" value="1"/>
</dbReference>
<dbReference type="VEuPathDB" id="VectorBase:CQUJHB008553"/>
<evidence type="ECO:0000256" key="1">
    <source>
        <dbReference type="ARBA" id="ARBA00004123"/>
    </source>
</evidence>
<feature type="domain" description="ZAD" evidence="11">
    <location>
        <begin position="26"/>
        <end position="100"/>
    </location>
</feature>
<feature type="domain" description="C2H2-type" evidence="10">
    <location>
        <begin position="463"/>
        <end position="490"/>
    </location>
</feature>
<evidence type="ECO:0000256" key="2">
    <source>
        <dbReference type="ARBA" id="ARBA00022723"/>
    </source>
</evidence>
<dbReference type="Pfam" id="PF07776">
    <property type="entry name" value="zf-AD"/>
    <property type="match status" value="1"/>
</dbReference>
<dbReference type="EnsemblMetazoa" id="CPIJ012611-RA">
    <property type="protein sequence ID" value="CPIJ012611-PA"/>
    <property type="gene ID" value="CPIJ012611"/>
</dbReference>
<organism>
    <name type="scientific">Culex quinquefasciatus</name>
    <name type="common">Southern house mosquito</name>
    <name type="synonym">Culex pungens</name>
    <dbReference type="NCBI Taxonomy" id="7176"/>
    <lineage>
        <taxon>Eukaryota</taxon>
        <taxon>Metazoa</taxon>
        <taxon>Ecdysozoa</taxon>
        <taxon>Arthropoda</taxon>
        <taxon>Hexapoda</taxon>
        <taxon>Insecta</taxon>
        <taxon>Pterygota</taxon>
        <taxon>Neoptera</taxon>
        <taxon>Endopterygota</taxon>
        <taxon>Diptera</taxon>
        <taxon>Nematocera</taxon>
        <taxon>Culicoidea</taxon>
        <taxon>Culicidae</taxon>
        <taxon>Culicinae</taxon>
        <taxon>Culicini</taxon>
        <taxon>Culex</taxon>
        <taxon>Culex</taxon>
    </lineage>
</organism>
<keyword evidence="3" id="KW-0677">Repeat</keyword>
<evidence type="ECO:0000313" key="14">
    <source>
        <dbReference type="Proteomes" id="UP000002320"/>
    </source>
</evidence>
<evidence type="ECO:0000313" key="12">
    <source>
        <dbReference type="EMBL" id="EDS37495.1"/>
    </source>
</evidence>
<evidence type="ECO:0000259" key="10">
    <source>
        <dbReference type="PROSITE" id="PS50157"/>
    </source>
</evidence>
<name>B0WZI1_CULQU</name>
<feature type="domain" description="C2H2-type" evidence="10">
    <location>
        <begin position="336"/>
        <end position="363"/>
    </location>
</feature>
<feature type="domain" description="C2H2-type" evidence="10">
    <location>
        <begin position="520"/>
        <end position="547"/>
    </location>
</feature>
<dbReference type="STRING" id="7176.B0WZI1"/>
<dbReference type="VEuPathDB" id="VectorBase:CPIJ012611"/>
<evidence type="ECO:0000256" key="6">
    <source>
        <dbReference type="ARBA" id="ARBA00023125"/>
    </source>
</evidence>
<feature type="domain" description="C2H2-type" evidence="10">
    <location>
        <begin position="363"/>
        <end position="390"/>
    </location>
</feature>
<dbReference type="PANTHER" id="PTHR24390">
    <property type="entry name" value="ZINC FINGER PROTEIN"/>
    <property type="match status" value="1"/>
</dbReference>
<dbReference type="InterPro" id="IPR036236">
    <property type="entry name" value="Znf_C2H2_sf"/>
</dbReference>
<gene>
    <name evidence="13" type="primary">6045425</name>
    <name evidence="12" type="ORF">CpipJ_CPIJ012611</name>
</gene>
<dbReference type="FunFam" id="3.30.160.60:FF:000446">
    <property type="entry name" value="Zinc finger protein"/>
    <property type="match status" value="1"/>
</dbReference>
<dbReference type="SUPFAM" id="SSF57716">
    <property type="entry name" value="Glucocorticoid receptor-like (DNA-binding domain)"/>
    <property type="match status" value="1"/>
</dbReference>
<dbReference type="InterPro" id="IPR012934">
    <property type="entry name" value="Znf_AD"/>
</dbReference>
<evidence type="ECO:0000256" key="4">
    <source>
        <dbReference type="ARBA" id="ARBA00022771"/>
    </source>
</evidence>
<dbReference type="GO" id="GO:0003700">
    <property type="term" value="F:DNA-binding transcription factor activity"/>
    <property type="evidence" value="ECO:0007669"/>
    <property type="project" value="TreeGrafter"/>
</dbReference>
<dbReference type="Gene3D" id="3.30.160.60">
    <property type="entry name" value="Classic Zinc Finger"/>
    <property type="match status" value="6"/>
</dbReference>
<dbReference type="PROSITE" id="PS00028">
    <property type="entry name" value="ZINC_FINGER_C2H2_1"/>
    <property type="match status" value="8"/>
</dbReference>
<reference evidence="13" key="2">
    <citation type="submission" date="2021-02" db="UniProtKB">
        <authorList>
            <consortium name="EnsemblMetazoa"/>
        </authorList>
    </citation>
    <scope>IDENTIFICATION</scope>
    <source>
        <strain evidence="13">JHB</strain>
    </source>
</reference>
<dbReference type="SUPFAM" id="SSF57667">
    <property type="entry name" value="beta-beta-alpha zinc fingers"/>
    <property type="match status" value="5"/>
</dbReference>
<dbReference type="InParanoid" id="B0WZI1"/>
<dbReference type="Proteomes" id="UP000002320">
    <property type="component" value="Unassembled WGS sequence"/>
</dbReference>
<protein>
    <submittedName>
        <fullName evidence="12 13">Zinc finger protein 169</fullName>
    </submittedName>
</protein>
<dbReference type="AlphaFoldDB" id="B0WZI1"/>
<dbReference type="GO" id="GO:0000978">
    <property type="term" value="F:RNA polymerase II cis-regulatory region sequence-specific DNA binding"/>
    <property type="evidence" value="ECO:0007669"/>
    <property type="project" value="TreeGrafter"/>
</dbReference>
<accession>B0WZI1</accession>
<dbReference type="KEGG" id="cqu:CpipJ_CPIJ012611"/>
<dbReference type="GO" id="GO:0006357">
    <property type="term" value="P:regulation of transcription by RNA polymerase II"/>
    <property type="evidence" value="ECO:0007669"/>
    <property type="project" value="TreeGrafter"/>
</dbReference>
<feature type="domain" description="C2H2-type" evidence="10">
    <location>
        <begin position="547"/>
        <end position="574"/>
    </location>
</feature>
<evidence type="ECO:0000256" key="9">
    <source>
        <dbReference type="PROSITE-ProRule" id="PRU01263"/>
    </source>
</evidence>
<keyword evidence="4 8" id="KW-0863">Zinc-finger</keyword>
<keyword evidence="7" id="KW-0539">Nucleus</keyword>
<feature type="binding site" evidence="9">
    <location>
        <position position="73"/>
    </location>
    <ligand>
        <name>Zn(2+)</name>
        <dbReference type="ChEBI" id="CHEBI:29105"/>
    </ligand>
</feature>
<evidence type="ECO:0000256" key="8">
    <source>
        <dbReference type="PROSITE-ProRule" id="PRU00042"/>
    </source>
</evidence>
<keyword evidence="2 9" id="KW-0479">Metal-binding</keyword>
<evidence type="ECO:0000256" key="3">
    <source>
        <dbReference type="ARBA" id="ARBA00022737"/>
    </source>
</evidence>
<dbReference type="GO" id="GO:0005634">
    <property type="term" value="C:nucleus"/>
    <property type="evidence" value="ECO:0007669"/>
    <property type="project" value="UniProtKB-SubCell"/>
</dbReference>
<dbReference type="Pfam" id="PF13894">
    <property type="entry name" value="zf-C2H2_4"/>
    <property type="match status" value="1"/>
</dbReference>
<feature type="binding site" evidence="9">
    <location>
        <position position="28"/>
    </location>
    <ligand>
        <name>Zn(2+)</name>
        <dbReference type="ChEBI" id="CHEBI:29105"/>
    </ligand>
</feature>
<dbReference type="GO" id="GO:0008270">
    <property type="term" value="F:zinc ion binding"/>
    <property type="evidence" value="ECO:0007669"/>
    <property type="project" value="UniProtKB-UniRule"/>
</dbReference>
<keyword evidence="5 9" id="KW-0862">Zinc</keyword>
<dbReference type="SMART" id="SM00868">
    <property type="entry name" value="zf-AD"/>
    <property type="match status" value="1"/>
</dbReference>
<dbReference type="InterPro" id="IPR013087">
    <property type="entry name" value="Znf_C2H2_type"/>
</dbReference>
<feature type="binding site" evidence="9">
    <location>
        <position position="31"/>
    </location>
    <ligand>
        <name>Zn(2+)</name>
        <dbReference type="ChEBI" id="CHEBI:29105"/>
    </ligand>
</feature>
<feature type="domain" description="C2H2-type" evidence="10">
    <location>
        <begin position="491"/>
        <end position="519"/>
    </location>
</feature>
<feature type="binding site" evidence="9">
    <location>
        <position position="76"/>
    </location>
    <ligand>
        <name>Zn(2+)</name>
        <dbReference type="ChEBI" id="CHEBI:29105"/>
    </ligand>
</feature>
<comment type="subcellular location">
    <subcellularLocation>
        <location evidence="1">Nucleus</location>
    </subcellularLocation>
</comment>
<dbReference type="OrthoDB" id="654211at2759"/>
<feature type="domain" description="C2H2-type" evidence="10">
    <location>
        <begin position="215"/>
        <end position="242"/>
    </location>
</feature>
<dbReference type="HOGENOM" id="CLU_017789_0_0_1"/>
<dbReference type="SMART" id="SM00355">
    <property type="entry name" value="ZnF_C2H2"/>
    <property type="match status" value="12"/>
</dbReference>
<dbReference type="EMBL" id="DS232207">
    <property type="protein sequence ID" value="EDS37495.1"/>
    <property type="molecule type" value="Genomic_DNA"/>
</dbReference>
<evidence type="ECO:0000256" key="7">
    <source>
        <dbReference type="ARBA" id="ARBA00023242"/>
    </source>
</evidence>
<dbReference type="PROSITE" id="PS50157">
    <property type="entry name" value="ZINC_FINGER_C2H2_2"/>
    <property type="match status" value="7"/>
</dbReference>
<dbReference type="PANTHER" id="PTHR24390:SF159">
    <property type="entry name" value="GROWTH FACTOR INDEPENDENT 1 TRANSCRIPTIONAL REPRESSOR"/>
    <property type="match status" value="1"/>
</dbReference>
<evidence type="ECO:0000313" key="13">
    <source>
        <dbReference type="EnsemblMetazoa" id="CPIJ012611-PA"/>
    </source>
</evidence>
<dbReference type="PROSITE" id="PS51915">
    <property type="entry name" value="ZAD"/>
    <property type="match status" value="1"/>
</dbReference>
<keyword evidence="6" id="KW-0238">DNA-binding</keyword>
<dbReference type="Pfam" id="PF00096">
    <property type="entry name" value="zf-C2H2"/>
    <property type="match status" value="5"/>
</dbReference>